<accession>A0A2M8GJ82</accession>
<protein>
    <recommendedName>
        <fullName evidence="3">Intein C-terminal splicing domain-containing protein</fullName>
    </recommendedName>
</protein>
<proteinExistence type="predicted"/>
<evidence type="ECO:0008006" key="3">
    <source>
        <dbReference type="Google" id="ProtNLM"/>
    </source>
</evidence>
<comment type="caution">
    <text evidence="1">The sequence shown here is derived from an EMBL/GenBank/DDBJ whole genome shotgun (WGS) entry which is preliminary data.</text>
</comment>
<reference evidence="2" key="1">
    <citation type="submission" date="2017-09" db="EMBL/GenBank/DDBJ databases">
        <title>Depth-based differentiation of microbial function through sediment-hosted aquifers and enrichment of novel symbionts in the deep terrestrial subsurface.</title>
        <authorList>
            <person name="Probst A.J."/>
            <person name="Ladd B."/>
            <person name="Jarett J.K."/>
            <person name="Geller-Mcgrath D.E."/>
            <person name="Sieber C.M.K."/>
            <person name="Emerson J.B."/>
            <person name="Anantharaman K."/>
            <person name="Thomas B.C."/>
            <person name="Malmstrom R."/>
            <person name="Stieglmeier M."/>
            <person name="Klingl A."/>
            <person name="Woyke T."/>
            <person name="Ryan C.M."/>
            <person name="Banfield J.F."/>
        </authorList>
    </citation>
    <scope>NUCLEOTIDE SEQUENCE [LARGE SCALE GENOMIC DNA]</scope>
</reference>
<dbReference type="GO" id="GO:0016539">
    <property type="term" value="P:intein-mediated protein splicing"/>
    <property type="evidence" value="ECO:0007669"/>
    <property type="project" value="InterPro"/>
</dbReference>
<dbReference type="Proteomes" id="UP000228960">
    <property type="component" value="Unassembled WGS sequence"/>
</dbReference>
<dbReference type="AlphaFoldDB" id="A0A2M8GJ82"/>
<dbReference type="InterPro" id="IPR006141">
    <property type="entry name" value="Intein_N"/>
</dbReference>
<dbReference type="PROSITE" id="PS50817">
    <property type="entry name" value="INTEIN_N_TER"/>
    <property type="match status" value="1"/>
</dbReference>
<dbReference type="EMBL" id="PFQM01000087">
    <property type="protein sequence ID" value="PJC79949.1"/>
    <property type="molecule type" value="Genomic_DNA"/>
</dbReference>
<name>A0A2M8GJ82_9BACT</name>
<evidence type="ECO:0000313" key="2">
    <source>
        <dbReference type="Proteomes" id="UP000228960"/>
    </source>
</evidence>
<evidence type="ECO:0000313" key="1">
    <source>
        <dbReference type="EMBL" id="PJC79949.1"/>
    </source>
</evidence>
<organism evidence="1 2">
    <name type="scientific">Candidatus Shapirobacteria bacterium CG_4_8_14_3_um_filter_35_11</name>
    <dbReference type="NCBI Taxonomy" id="1974874"/>
    <lineage>
        <taxon>Bacteria</taxon>
        <taxon>Candidatus Shapironibacteriota</taxon>
    </lineage>
</organism>
<feature type="non-terminal residue" evidence="1">
    <location>
        <position position="1"/>
    </location>
</feature>
<gene>
    <name evidence="1" type="ORF">CO009_03020</name>
</gene>
<sequence length="228" mass="25864">GKTIETTNNHPYLVLNNPPQKLSLSTTFTVDQSNRLEDLNHDSIISLVSQNQSFIAKIDKNQKQILRQEANRLSKPQQFWPEILATTIIGLIQSQNINVIDLTIDQEYVGHDRFLIEKIKTSIPLINIHIKNIGHHSLAHHSAYYFSTNKKSSISGLDKKQKEIVTNSILKGFLASELLHQEWLPGSASPHYLLSDNNSSTSWTKVKFLHKGMIIATADGWEKINTLY</sequence>
<feature type="non-terminal residue" evidence="1">
    <location>
        <position position="228"/>
    </location>
</feature>